<feature type="transmembrane region" description="Helical" evidence="1">
    <location>
        <begin position="189"/>
        <end position="205"/>
    </location>
</feature>
<name>A0ABW3TXU5_9BACL</name>
<feature type="transmembrane region" description="Helical" evidence="1">
    <location>
        <begin position="211"/>
        <end position="230"/>
    </location>
</feature>
<dbReference type="Proteomes" id="UP001597231">
    <property type="component" value="Unassembled WGS sequence"/>
</dbReference>
<evidence type="ECO:0000256" key="1">
    <source>
        <dbReference type="SAM" id="Phobius"/>
    </source>
</evidence>
<feature type="transmembrane region" description="Helical" evidence="1">
    <location>
        <begin position="41"/>
        <end position="63"/>
    </location>
</feature>
<evidence type="ECO:0000313" key="2">
    <source>
        <dbReference type="EMBL" id="MFD1205154.1"/>
    </source>
</evidence>
<organism evidence="2 3">
    <name type="scientific">Sporosarcina contaminans</name>
    <dbReference type="NCBI Taxonomy" id="633403"/>
    <lineage>
        <taxon>Bacteria</taxon>
        <taxon>Bacillati</taxon>
        <taxon>Bacillota</taxon>
        <taxon>Bacilli</taxon>
        <taxon>Bacillales</taxon>
        <taxon>Caryophanaceae</taxon>
        <taxon>Sporosarcina</taxon>
    </lineage>
</organism>
<dbReference type="RefSeq" id="WP_381480383.1">
    <property type="nucleotide sequence ID" value="NZ_JBHTLT010000040.1"/>
</dbReference>
<feature type="transmembrane region" description="Helical" evidence="1">
    <location>
        <begin position="75"/>
        <end position="97"/>
    </location>
</feature>
<keyword evidence="3" id="KW-1185">Reference proteome</keyword>
<feature type="transmembrane region" description="Helical" evidence="1">
    <location>
        <begin position="164"/>
        <end position="182"/>
    </location>
</feature>
<accession>A0ABW3TXU5</accession>
<keyword evidence="1" id="KW-0812">Transmembrane</keyword>
<proteinExistence type="predicted"/>
<evidence type="ECO:0000313" key="3">
    <source>
        <dbReference type="Proteomes" id="UP001597231"/>
    </source>
</evidence>
<keyword evidence="1" id="KW-0472">Membrane</keyword>
<gene>
    <name evidence="2" type="ORF">ACFQ38_08560</name>
</gene>
<keyword evidence="1" id="KW-1133">Transmembrane helix</keyword>
<feature type="transmembrane region" description="Helical" evidence="1">
    <location>
        <begin position="132"/>
        <end position="152"/>
    </location>
</feature>
<feature type="transmembrane region" description="Helical" evidence="1">
    <location>
        <begin position="103"/>
        <end position="120"/>
    </location>
</feature>
<reference evidence="3" key="1">
    <citation type="journal article" date="2019" name="Int. J. Syst. Evol. Microbiol.">
        <title>The Global Catalogue of Microorganisms (GCM) 10K type strain sequencing project: providing services to taxonomists for standard genome sequencing and annotation.</title>
        <authorList>
            <consortium name="The Broad Institute Genomics Platform"/>
            <consortium name="The Broad Institute Genome Sequencing Center for Infectious Disease"/>
            <person name="Wu L."/>
            <person name="Ma J."/>
        </authorList>
    </citation>
    <scope>NUCLEOTIDE SEQUENCE [LARGE SCALE GENOMIC DNA]</scope>
    <source>
        <strain evidence="3">CCUG 53915</strain>
    </source>
</reference>
<protein>
    <submittedName>
        <fullName evidence="2">Tryptophan-rich sensory protein</fullName>
    </submittedName>
</protein>
<sequence>MSRIIMMTLSLLVLIILHVIATFFSLNGQTTSEIANRLPLLFIPANYVFLLWIVIYAMLFVWIPSFAKEQKFINLRMYGFFTAIALSIVWIFCWHYGYLSLSIAAKILLLCILFSVYFSYHKTDNRISGRMPYSLLIGWNFLTLISTVSYYLLLHDWSGFGLSAPLWTVIYLTISTAFALHFMFHYHDFMMNFVFIWTFIGIAFKNGTDELFVTAAALFLTAVLIAFMIFRENHSKKRAVLSK</sequence>
<comment type="caution">
    <text evidence="2">The sequence shown here is derived from an EMBL/GenBank/DDBJ whole genome shotgun (WGS) entry which is preliminary data.</text>
</comment>
<dbReference type="EMBL" id="JBHTLT010000040">
    <property type="protein sequence ID" value="MFD1205154.1"/>
    <property type="molecule type" value="Genomic_DNA"/>
</dbReference>